<evidence type="ECO:0000256" key="1">
    <source>
        <dbReference type="ARBA" id="ARBA00007594"/>
    </source>
</evidence>
<dbReference type="InterPro" id="IPR016082">
    <property type="entry name" value="Ribosomal_uL30_ferredoxin-like"/>
</dbReference>
<evidence type="ECO:0000259" key="2">
    <source>
        <dbReference type="Pfam" id="PF00327"/>
    </source>
</evidence>
<evidence type="ECO:0000313" key="3">
    <source>
        <dbReference type="EMBL" id="KAL1400686.1"/>
    </source>
</evidence>
<dbReference type="Gene3D" id="3.30.1390.20">
    <property type="entry name" value="Ribosomal protein L30, ferredoxin-like fold domain"/>
    <property type="match status" value="1"/>
</dbReference>
<gene>
    <name evidence="3" type="ORF">pipiens_007228</name>
</gene>
<dbReference type="CDD" id="cd01657">
    <property type="entry name" value="Ribosomal_L7_archeal_euk"/>
    <property type="match status" value="1"/>
</dbReference>
<dbReference type="AlphaFoldDB" id="A0ABD1DLS2"/>
<dbReference type="InterPro" id="IPR036919">
    <property type="entry name" value="Ribo_uL30_ferredoxin-like_sf"/>
</dbReference>
<protein>
    <recommendedName>
        <fullName evidence="2">Large ribosomal subunit protein uL30-like ferredoxin-like fold domain-containing protein</fullName>
    </recommendedName>
</protein>
<dbReference type="PANTHER" id="PTHR11524">
    <property type="entry name" value="60S RIBOSOMAL PROTEIN L7"/>
    <property type="match status" value="1"/>
</dbReference>
<keyword evidence="4" id="KW-1185">Reference proteome</keyword>
<accession>A0ABD1DLS2</accession>
<dbReference type="EMBL" id="JBEHCU010005163">
    <property type="protein sequence ID" value="KAL1400686.1"/>
    <property type="molecule type" value="Genomic_DNA"/>
</dbReference>
<comment type="caution">
    <text evidence="3">The sequence shown here is derived from an EMBL/GenBank/DDBJ whole genome shotgun (WGS) entry which is preliminary data.</text>
</comment>
<evidence type="ECO:0000313" key="4">
    <source>
        <dbReference type="Proteomes" id="UP001562425"/>
    </source>
</evidence>
<proteinExistence type="inferred from homology"/>
<dbReference type="SUPFAM" id="SSF55129">
    <property type="entry name" value="Ribosomal protein L30p/L7e"/>
    <property type="match status" value="1"/>
</dbReference>
<dbReference type="Pfam" id="PF00327">
    <property type="entry name" value="Ribosomal_L30"/>
    <property type="match status" value="1"/>
</dbReference>
<dbReference type="Proteomes" id="UP001562425">
    <property type="component" value="Unassembled WGS sequence"/>
</dbReference>
<dbReference type="InterPro" id="IPR039699">
    <property type="entry name" value="Ribosomal_uL30"/>
</dbReference>
<feature type="domain" description="Large ribosomal subunit protein uL30-like ferredoxin-like fold" evidence="2">
    <location>
        <begin position="175"/>
        <end position="224"/>
    </location>
</feature>
<reference evidence="3 4" key="1">
    <citation type="submission" date="2024-05" db="EMBL/GenBank/DDBJ databases">
        <title>Culex pipiens pipiens assembly and annotation.</title>
        <authorList>
            <person name="Alout H."/>
            <person name="Durand T."/>
        </authorList>
    </citation>
    <scope>NUCLEOTIDE SEQUENCE [LARGE SCALE GENOMIC DNA]</scope>
    <source>
        <strain evidence="3">HA-2024</strain>
        <tissue evidence="3">Whole body</tissue>
    </source>
</reference>
<name>A0ABD1DLS2_CULPP</name>
<organism evidence="3 4">
    <name type="scientific">Culex pipiens pipiens</name>
    <name type="common">Northern house mosquito</name>
    <dbReference type="NCBI Taxonomy" id="38569"/>
    <lineage>
        <taxon>Eukaryota</taxon>
        <taxon>Metazoa</taxon>
        <taxon>Ecdysozoa</taxon>
        <taxon>Arthropoda</taxon>
        <taxon>Hexapoda</taxon>
        <taxon>Insecta</taxon>
        <taxon>Pterygota</taxon>
        <taxon>Neoptera</taxon>
        <taxon>Endopterygota</taxon>
        <taxon>Diptera</taxon>
        <taxon>Nematocera</taxon>
        <taxon>Culicoidea</taxon>
        <taxon>Culicidae</taxon>
        <taxon>Culicinae</taxon>
        <taxon>Culicini</taxon>
        <taxon>Culex</taxon>
        <taxon>Culex</taxon>
    </lineage>
</organism>
<dbReference type="InterPro" id="IPR035808">
    <property type="entry name" value="Ribosomal_uL30_euk_arc"/>
</dbReference>
<comment type="similarity">
    <text evidence="1">Belongs to the universal ribosomal protein uL30 family.</text>
</comment>
<dbReference type="PANTHER" id="PTHR11524:SF58">
    <property type="entry name" value="IP16805P"/>
    <property type="match status" value="1"/>
</dbReference>
<sequence>MQGLSREARSPPVDDVRRQHRVRAAQVQPGQVPQKAAHVCQIGKPRLGPFAMEPIAADEMVVEYMGQTERPLFFFTPLIRNTNPRAAMEKYAVPNKLPAEEISILAQRKARIKRDANQWVRKPLPANRKTKFCKPELFIADFRKAERDEKRIKRNFLKTGLELRNAEIEHGRLVLVFRHRGKYIANKEVMHILTKLGLPYKRRAVFLKLTEQVHAMLKMVEPWVIWGYPTIGTVRELVYKYGLFKPEQGEKGPKKVPITSNKQVEDKFGHLGIICVEDLLHELLTVGPNFIKVTKILHTFELRSPVDGWKTARKGKLRSIGGEAGFRGDDINEFFKRLL</sequence>